<protein>
    <recommendedName>
        <fullName evidence="2">cysteine-S-conjugate beta-lyase</fullName>
        <ecNumber evidence="2">4.4.1.13</ecNumber>
    </recommendedName>
</protein>
<dbReference type="PANTHER" id="PTHR43525">
    <property type="entry name" value="PROTEIN MALY"/>
    <property type="match status" value="1"/>
</dbReference>
<dbReference type="CDD" id="cd00609">
    <property type="entry name" value="AAT_like"/>
    <property type="match status" value="1"/>
</dbReference>
<dbReference type="InterPro" id="IPR051798">
    <property type="entry name" value="Class-II_PLP-Dep_Aminotrans"/>
</dbReference>
<keyword evidence="3" id="KW-0663">Pyridoxal phosphate</keyword>
<dbReference type="GO" id="GO:0016829">
    <property type="term" value="F:lyase activity"/>
    <property type="evidence" value="ECO:0007669"/>
    <property type="project" value="UniProtKB-KW"/>
</dbReference>
<dbReference type="Pfam" id="PF00155">
    <property type="entry name" value="Aminotran_1_2"/>
    <property type="match status" value="1"/>
</dbReference>
<dbReference type="InterPro" id="IPR015422">
    <property type="entry name" value="PyrdxlP-dep_Trfase_small"/>
</dbReference>
<accession>A0ABY5UX67</accession>
<dbReference type="InterPro" id="IPR015421">
    <property type="entry name" value="PyrdxlP-dep_Trfase_major"/>
</dbReference>
<dbReference type="NCBIfam" id="TIGR04350">
    <property type="entry name" value="C_S_lyase_PatB"/>
    <property type="match status" value="1"/>
</dbReference>
<dbReference type="Gene3D" id="3.90.1150.10">
    <property type="entry name" value="Aspartate Aminotransferase, domain 1"/>
    <property type="match status" value="1"/>
</dbReference>
<dbReference type="Proteomes" id="UP001059295">
    <property type="component" value="Chromosome"/>
</dbReference>
<keyword evidence="4 7" id="KW-0456">Lyase</keyword>
<dbReference type="InterPro" id="IPR004839">
    <property type="entry name" value="Aminotransferase_I/II_large"/>
</dbReference>
<comment type="similarity">
    <text evidence="5">Belongs to the class-II pyridoxal-phosphate-dependent aminotransferase family. MalY/PatB cystathionine beta-lyase subfamily.</text>
</comment>
<dbReference type="GeneID" id="82891674"/>
<keyword evidence="8" id="KW-1185">Reference proteome</keyword>
<organism evidence="7 8">
    <name type="scientific">Alistipes ihumii AP11</name>
    <dbReference type="NCBI Taxonomy" id="1211813"/>
    <lineage>
        <taxon>Bacteria</taxon>
        <taxon>Pseudomonadati</taxon>
        <taxon>Bacteroidota</taxon>
        <taxon>Bacteroidia</taxon>
        <taxon>Bacteroidales</taxon>
        <taxon>Rikenellaceae</taxon>
        <taxon>Alistipes</taxon>
    </lineage>
</organism>
<dbReference type="InterPro" id="IPR027619">
    <property type="entry name" value="C-S_lyase_PatB-like"/>
</dbReference>
<reference evidence="7" key="1">
    <citation type="journal article" date="2022" name="Cell">
        <title>Design, construction, and in vivo augmentation of a complex gut microbiome.</title>
        <authorList>
            <person name="Cheng A.G."/>
            <person name="Ho P.Y."/>
            <person name="Aranda-Diaz A."/>
            <person name="Jain S."/>
            <person name="Yu F.B."/>
            <person name="Meng X."/>
            <person name="Wang M."/>
            <person name="Iakiviak M."/>
            <person name="Nagashima K."/>
            <person name="Zhao A."/>
            <person name="Murugkar P."/>
            <person name="Patil A."/>
            <person name="Atabakhsh K."/>
            <person name="Weakley A."/>
            <person name="Yan J."/>
            <person name="Brumbaugh A.R."/>
            <person name="Higginbottom S."/>
            <person name="Dimas A."/>
            <person name="Shiver A.L."/>
            <person name="Deutschbauer A."/>
            <person name="Neff N."/>
            <person name="Sonnenburg J.L."/>
            <person name="Huang K.C."/>
            <person name="Fischbach M.A."/>
        </authorList>
    </citation>
    <scope>NUCLEOTIDE SEQUENCE</scope>
    <source>
        <strain evidence="7">AP11</strain>
    </source>
</reference>
<evidence type="ECO:0000259" key="6">
    <source>
        <dbReference type="Pfam" id="PF00155"/>
    </source>
</evidence>
<comment type="cofactor">
    <cofactor evidence="1">
        <name>pyridoxal 5'-phosphate</name>
        <dbReference type="ChEBI" id="CHEBI:597326"/>
    </cofactor>
</comment>
<sequence>MKYNFDEEICREGTSCEKFDLRDEIFGRDDVIPLWVADMDFAAPPEVTEAIRKRAEHPVLGYSYRSDAYWNAIIGWVERHGGWKLRREWLDFTPGVVSGIVFALRAFTSEGDGVVIQPPVYHPFARQTRLNGRRVLENPLIQAADGRFVVDFDDLDRQLSGAKALLMSNPHNPTGRVFTREELTRIGELCVKHDVLILSDEIHSDLIYDPHRHLHIAALDERFARRTVTFIAPSKTFNMAGLSTSVVIVPDDSLRRRLQTELAKLHADQGNLFGAVALEAAYSRCDEWLEQLIDYLDGNVNYVLDFLRDRMPSVRAVRPEGTYLMWLDFREWPMTHEQTYRLLIDRAGLGVNEGSMFGEQGRGWMRFNIASPRRVIERAMDRLYRAAAAEGLAGPAIRNR</sequence>
<evidence type="ECO:0000256" key="3">
    <source>
        <dbReference type="ARBA" id="ARBA00022898"/>
    </source>
</evidence>
<dbReference type="Gene3D" id="3.40.640.10">
    <property type="entry name" value="Type I PLP-dependent aspartate aminotransferase-like (Major domain)"/>
    <property type="match status" value="1"/>
</dbReference>
<name>A0ABY5UX67_9BACT</name>
<evidence type="ECO:0000313" key="8">
    <source>
        <dbReference type="Proteomes" id="UP001059295"/>
    </source>
</evidence>
<evidence type="ECO:0000256" key="1">
    <source>
        <dbReference type="ARBA" id="ARBA00001933"/>
    </source>
</evidence>
<evidence type="ECO:0000313" key="7">
    <source>
        <dbReference type="EMBL" id="UWN56601.1"/>
    </source>
</evidence>
<dbReference type="RefSeq" id="WP_019246695.1">
    <property type="nucleotide sequence ID" value="NZ_CAPH01000018.1"/>
</dbReference>
<dbReference type="PANTHER" id="PTHR43525:SF1">
    <property type="entry name" value="PROTEIN MALY"/>
    <property type="match status" value="1"/>
</dbReference>
<gene>
    <name evidence="7" type="ORF">NQ491_08030</name>
</gene>
<dbReference type="SUPFAM" id="SSF53383">
    <property type="entry name" value="PLP-dependent transferases"/>
    <property type="match status" value="1"/>
</dbReference>
<proteinExistence type="inferred from homology"/>
<dbReference type="InterPro" id="IPR015424">
    <property type="entry name" value="PyrdxlP-dep_Trfase"/>
</dbReference>
<feature type="domain" description="Aminotransferase class I/classII large" evidence="6">
    <location>
        <begin position="30"/>
        <end position="383"/>
    </location>
</feature>
<evidence type="ECO:0000256" key="5">
    <source>
        <dbReference type="ARBA" id="ARBA00037974"/>
    </source>
</evidence>
<evidence type="ECO:0000256" key="4">
    <source>
        <dbReference type="ARBA" id="ARBA00023239"/>
    </source>
</evidence>
<evidence type="ECO:0000256" key="2">
    <source>
        <dbReference type="ARBA" id="ARBA00012224"/>
    </source>
</evidence>
<dbReference type="EC" id="4.4.1.13" evidence="2"/>
<dbReference type="EMBL" id="CP102294">
    <property type="protein sequence ID" value="UWN56601.1"/>
    <property type="molecule type" value="Genomic_DNA"/>
</dbReference>